<evidence type="ECO:0000313" key="2">
    <source>
        <dbReference type="Proteomes" id="UP000028504"/>
    </source>
</evidence>
<evidence type="ECO:0008006" key="3">
    <source>
        <dbReference type="Google" id="ProtNLM"/>
    </source>
</evidence>
<sequence length="69" mass="7613">MRLTEFHRLVIGEFGDTGGDFVVHSHVLADHGKTGEELLECGIDPAVVWAALCEDFQVPPERRLGPDEP</sequence>
<reference evidence="1 2" key="1">
    <citation type="submission" date="2014-07" db="EMBL/GenBank/DDBJ databases">
        <title>Complete genome sequence of Corynebacterium atypicum DSM 44849: identifiction of the mycolic acid biosynthesis genes.</title>
        <authorList>
            <person name="Tippelt A."/>
            <person name="Mollmann S."/>
            <person name="Albersmeier A."/>
            <person name="Jaenicke S."/>
            <person name="Ruckert C."/>
            <person name="Tauch A."/>
        </authorList>
    </citation>
    <scope>NUCLEOTIDE SEQUENCE [LARGE SCALE GENOMIC DNA]</scope>
    <source>
        <strain evidence="1 2">R2070</strain>
    </source>
</reference>
<evidence type="ECO:0000313" key="1">
    <source>
        <dbReference type="EMBL" id="AIG64002.1"/>
    </source>
</evidence>
<keyword evidence="2" id="KW-1185">Reference proteome</keyword>
<dbReference type="EMBL" id="CP008944">
    <property type="protein sequence ID" value="AIG64002.1"/>
    <property type="molecule type" value="Genomic_DNA"/>
</dbReference>
<dbReference type="RefSeq" id="WP_038605147.1">
    <property type="nucleotide sequence ID" value="NZ_CP008944.1"/>
</dbReference>
<proteinExistence type="predicted"/>
<dbReference type="Proteomes" id="UP000028504">
    <property type="component" value="Chromosome"/>
</dbReference>
<dbReference type="InterPro" id="IPR021408">
    <property type="entry name" value="DUF3046"/>
</dbReference>
<name>A0ABN4DG10_9CORY</name>
<organism evidence="1 2">
    <name type="scientific">Corynebacterium atypicum</name>
    <dbReference type="NCBI Taxonomy" id="191610"/>
    <lineage>
        <taxon>Bacteria</taxon>
        <taxon>Bacillati</taxon>
        <taxon>Actinomycetota</taxon>
        <taxon>Actinomycetes</taxon>
        <taxon>Mycobacteriales</taxon>
        <taxon>Corynebacteriaceae</taxon>
        <taxon>Corynebacterium</taxon>
    </lineage>
</organism>
<protein>
    <recommendedName>
        <fullName evidence="3">DUF3046 domain-containing protein</fullName>
    </recommendedName>
</protein>
<gene>
    <name evidence="1" type="ORF">CATYP_04305</name>
</gene>
<dbReference type="Pfam" id="PF11248">
    <property type="entry name" value="DUF3046"/>
    <property type="match status" value="1"/>
</dbReference>
<accession>A0ABN4DG10</accession>